<keyword evidence="10" id="KW-1185">Reference proteome</keyword>
<comment type="caution">
    <text evidence="9">The sequence shown here is derived from an EMBL/GenBank/DDBJ whole genome shotgun (WGS) entry which is preliminary data.</text>
</comment>
<feature type="transmembrane region" description="Helical" evidence="7">
    <location>
        <begin position="176"/>
        <end position="200"/>
    </location>
</feature>
<comment type="function">
    <text evidence="7">Part of the tripartite ATP-independent periplasmic (TRAP) transport system.</text>
</comment>
<feature type="transmembrane region" description="Helical" evidence="7">
    <location>
        <begin position="221"/>
        <end position="242"/>
    </location>
</feature>
<keyword evidence="7" id="KW-0813">Transport</keyword>
<dbReference type="PIRSF" id="PIRSF006066">
    <property type="entry name" value="HI0050"/>
    <property type="match status" value="1"/>
</dbReference>
<gene>
    <name evidence="9" type="ORF">HMPREF2130_00565</name>
</gene>
<feature type="transmembrane region" description="Helical" evidence="7">
    <location>
        <begin position="248"/>
        <end position="264"/>
    </location>
</feature>
<dbReference type="PANTHER" id="PTHR33362:SF5">
    <property type="entry name" value="C4-DICARBOXYLATE TRAP TRANSPORTER LARGE PERMEASE PROTEIN DCTM"/>
    <property type="match status" value="1"/>
</dbReference>
<dbReference type="EMBL" id="JRNI01000001">
    <property type="protein sequence ID" value="KGF32680.1"/>
    <property type="molecule type" value="Genomic_DNA"/>
</dbReference>
<dbReference type="eggNOG" id="COG1593">
    <property type="taxonomic scope" value="Bacteria"/>
</dbReference>
<keyword evidence="5 7" id="KW-1133">Transmembrane helix</keyword>
<keyword evidence="2" id="KW-1003">Cell membrane</keyword>
<feature type="transmembrane region" description="Helical" evidence="7">
    <location>
        <begin position="321"/>
        <end position="351"/>
    </location>
</feature>
<keyword evidence="6 7" id="KW-0472">Membrane</keyword>
<dbReference type="OrthoDB" id="9796052at2"/>
<sequence length="433" mass="46187">MSEVIFSFILVFSLIGALALGVWVSVALFLTGIVGILLFSNAPLSNVLATNVWSSSSEWSLAALPLFIWMGEILFRSRIAGDLFNGLAPWMRRLPGGLSHVGIVASGIFAAVSGSSAATCATVAKVTLPELKRRGYDEKLTIGTIAGSGTLGLLIPPSIIMIVYGVAADVSITRLFVAGIIPGLLMIALFMSFVAIWSILNPSKVPQKDPAISFIQKIKASGSLIPVTLLIIGIMGSIYLGIASPTDSAAVGVVLSLMLVWLYGDLNWQSFKAGLFSAMLTSSMIAFILAGAAFLTVAMGYSNIPMLLAQWITELGLNHYALIAVLALFFVVMGCFLDGISIVVLTTSILLPSIQAAGIDPLWFGLFLVLVVEMAQITPPVGLNLFVLQGMTGKHIWYLSLATLPFFLMLLLGVILITVFPEIVMFLPKMMYS</sequence>
<evidence type="ECO:0000256" key="4">
    <source>
        <dbReference type="ARBA" id="ARBA00022692"/>
    </source>
</evidence>
<proteinExistence type="inferred from homology"/>
<feature type="domain" description="TRAP C4-dicarboxylate transport system permease DctM subunit" evidence="8">
    <location>
        <begin position="12"/>
        <end position="423"/>
    </location>
</feature>
<comment type="caution">
    <text evidence="7">Lacks conserved residue(s) required for the propagation of feature annotation.</text>
</comment>
<dbReference type="PANTHER" id="PTHR33362">
    <property type="entry name" value="SIALIC ACID TRAP TRANSPORTER PERMEASE PROTEIN SIAT-RELATED"/>
    <property type="match status" value="1"/>
</dbReference>
<dbReference type="InterPro" id="IPR010656">
    <property type="entry name" value="DctM"/>
</dbReference>
<dbReference type="Pfam" id="PF06808">
    <property type="entry name" value="DctM"/>
    <property type="match status" value="1"/>
</dbReference>
<evidence type="ECO:0000313" key="9">
    <source>
        <dbReference type="EMBL" id="KGF32680.1"/>
    </source>
</evidence>
<evidence type="ECO:0000256" key="6">
    <source>
        <dbReference type="ARBA" id="ARBA00023136"/>
    </source>
</evidence>
<accession>A0A095ZD55</accession>
<reference evidence="9 10" key="1">
    <citation type="submission" date="2014-07" db="EMBL/GenBank/DDBJ databases">
        <authorList>
            <person name="McCorrison J."/>
            <person name="Sanka R."/>
            <person name="Torralba M."/>
            <person name="Gillis M."/>
            <person name="Haft D.H."/>
            <person name="Methe B."/>
            <person name="Sutton G."/>
            <person name="Nelson K.E."/>
        </authorList>
    </citation>
    <scope>NUCLEOTIDE SEQUENCE [LARGE SCALE GENOMIC DNA]</scope>
    <source>
        <strain evidence="9 10">DNF00040</strain>
    </source>
</reference>
<dbReference type="InterPro" id="IPR004681">
    <property type="entry name" value="TRAP_DctM"/>
</dbReference>
<feature type="transmembrane region" description="Helical" evidence="7">
    <location>
        <begin position="276"/>
        <end position="301"/>
    </location>
</feature>
<evidence type="ECO:0000256" key="3">
    <source>
        <dbReference type="ARBA" id="ARBA00022519"/>
    </source>
</evidence>
<dbReference type="Proteomes" id="UP000029629">
    <property type="component" value="Unassembled WGS sequence"/>
</dbReference>
<evidence type="ECO:0000256" key="1">
    <source>
        <dbReference type="ARBA" id="ARBA00004429"/>
    </source>
</evidence>
<evidence type="ECO:0000256" key="5">
    <source>
        <dbReference type="ARBA" id="ARBA00022989"/>
    </source>
</evidence>
<dbReference type="AlphaFoldDB" id="A0A095ZD55"/>
<dbReference type="RefSeq" id="WP_036556959.1">
    <property type="nucleotide sequence ID" value="NZ_JRNI01000001.1"/>
</dbReference>
<comment type="similarity">
    <text evidence="7">Belongs to the TRAP transporter large permease family.</text>
</comment>
<dbReference type="NCBIfam" id="TIGR00786">
    <property type="entry name" value="dctM"/>
    <property type="match status" value="1"/>
</dbReference>
<organism evidence="9 10">
    <name type="scientific">Oligella urethralis DNF00040</name>
    <dbReference type="NCBI Taxonomy" id="1401065"/>
    <lineage>
        <taxon>Bacteria</taxon>
        <taxon>Pseudomonadati</taxon>
        <taxon>Pseudomonadota</taxon>
        <taxon>Betaproteobacteria</taxon>
        <taxon>Burkholderiales</taxon>
        <taxon>Alcaligenaceae</taxon>
        <taxon>Oligella</taxon>
    </lineage>
</organism>
<keyword evidence="3 7" id="KW-0997">Cell inner membrane</keyword>
<keyword evidence="4 7" id="KW-0812">Transmembrane</keyword>
<protein>
    <recommendedName>
        <fullName evidence="7">TRAP transporter large permease protein</fullName>
    </recommendedName>
</protein>
<feature type="transmembrane region" description="Helical" evidence="7">
    <location>
        <begin position="363"/>
        <end position="386"/>
    </location>
</feature>
<evidence type="ECO:0000259" key="8">
    <source>
        <dbReference type="Pfam" id="PF06808"/>
    </source>
</evidence>
<feature type="transmembrane region" description="Helical" evidence="7">
    <location>
        <begin position="101"/>
        <end position="128"/>
    </location>
</feature>
<evidence type="ECO:0000256" key="2">
    <source>
        <dbReference type="ARBA" id="ARBA00022475"/>
    </source>
</evidence>
<evidence type="ECO:0000313" key="10">
    <source>
        <dbReference type="Proteomes" id="UP000029629"/>
    </source>
</evidence>
<dbReference type="GO" id="GO:0022857">
    <property type="term" value="F:transmembrane transporter activity"/>
    <property type="evidence" value="ECO:0007669"/>
    <property type="project" value="UniProtKB-UniRule"/>
</dbReference>
<feature type="transmembrane region" description="Helical" evidence="7">
    <location>
        <begin position="406"/>
        <end position="427"/>
    </location>
</feature>
<comment type="subcellular location">
    <subcellularLocation>
        <location evidence="1 7">Cell inner membrane</location>
        <topology evidence="1 7">Multi-pass membrane protein</topology>
    </subcellularLocation>
</comment>
<dbReference type="GO" id="GO:0005886">
    <property type="term" value="C:plasma membrane"/>
    <property type="evidence" value="ECO:0007669"/>
    <property type="project" value="UniProtKB-SubCell"/>
</dbReference>
<evidence type="ECO:0000256" key="7">
    <source>
        <dbReference type="RuleBase" id="RU369079"/>
    </source>
</evidence>
<comment type="subunit">
    <text evidence="7">The complex comprises the extracytoplasmic solute receptor protein and the two transmembrane proteins.</text>
</comment>
<name>A0A095ZD55_9BURK</name>
<feature type="transmembrane region" description="Helical" evidence="7">
    <location>
        <begin position="140"/>
        <end position="164"/>
    </location>
</feature>